<sequence length="205" mass="23074">MQIQCQCGPPHTYRARLDDPNRLAPVGVIGELVAEGPGIARGYINNETGNTDLFLDSPPWAKEWESIVASMGRSYRTGDLVRYADDGELIFVGRRDRQVKLRGQRIELEDIETKIKQHLQLPEASILLEVVHNVDGDTGRMTKDMELEIEGLRARIAEVLPAYMWPVAWIPLKEVPLGPTGKLDRRKLLSLGTNFFTRAMAKDPI</sequence>
<dbReference type="GO" id="GO:0005737">
    <property type="term" value="C:cytoplasm"/>
    <property type="evidence" value="ECO:0007669"/>
    <property type="project" value="TreeGrafter"/>
</dbReference>
<evidence type="ECO:0000313" key="2">
    <source>
        <dbReference type="Proteomes" id="UP000234585"/>
    </source>
</evidence>
<dbReference type="InterPro" id="IPR045851">
    <property type="entry name" value="AMP-bd_C_sf"/>
</dbReference>
<dbReference type="Gene3D" id="2.30.38.10">
    <property type="entry name" value="Luciferase, Domain 3"/>
    <property type="match status" value="1"/>
</dbReference>
<dbReference type="Gene3D" id="3.30.300.30">
    <property type="match status" value="1"/>
</dbReference>
<dbReference type="OrthoDB" id="4511088at2759"/>
<gene>
    <name evidence="1" type="ORF">BDW47DRAFT_118424</name>
</gene>
<name>A0A2I2F8H9_ASPCN</name>
<dbReference type="STRING" id="41067.A0A2I2F8H9"/>
<proteinExistence type="predicted"/>
<dbReference type="Proteomes" id="UP000234585">
    <property type="component" value="Unassembled WGS sequence"/>
</dbReference>
<dbReference type="PANTHER" id="PTHR45527">
    <property type="entry name" value="NONRIBOSOMAL PEPTIDE SYNTHETASE"/>
    <property type="match status" value="1"/>
</dbReference>
<dbReference type="GO" id="GO:0043041">
    <property type="term" value="P:amino acid activation for nonribosomal peptide biosynthetic process"/>
    <property type="evidence" value="ECO:0007669"/>
    <property type="project" value="TreeGrafter"/>
</dbReference>
<accession>A0A2I2F8H9</accession>
<dbReference type="PANTHER" id="PTHR45527:SF1">
    <property type="entry name" value="FATTY ACID SYNTHASE"/>
    <property type="match status" value="1"/>
</dbReference>
<dbReference type="GO" id="GO:0044550">
    <property type="term" value="P:secondary metabolite biosynthetic process"/>
    <property type="evidence" value="ECO:0007669"/>
    <property type="project" value="TreeGrafter"/>
</dbReference>
<dbReference type="GeneID" id="36522365"/>
<dbReference type="GO" id="GO:0031177">
    <property type="term" value="F:phosphopantetheine binding"/>
    <property type="evidence" value="ECO:0007669"/>
    <property type="project" value="TreeGrafter"/>
</dbReference>
<organism evidence="1 2">
    <name type="scientific">Aspergillus candidus</name>
    <dbReference type="NCBI Taxonomy" id="41067"/>
    <lineage>
        <taxon>Eukaryota</taxon>
        <taxon>Fungi</taxon>
        <taxon>Dikarya</taxon>
        <taxon>Ascomycota</taxon>
        <taxon>Pezizomycotina</taxon>
        <taxon>Eurotiomycetes</taxon>
        <taxon>Eurotiomycetidae</taxon>
        <taxon>Eurotiales</taxon>
        <taxon>Aspergillaceae</taxon>
        <taxon>Aspergillus</taxon>
        <taxon>Aspergillus subgen. Circumdati</taxon>
    </lineage>
</organism>
<reference evidence="1 2" key="1">
    <citation type="submission" date="2017-12" db="EMBL/GenBank/DDBJ databases">
        <authorList>
            <consortium name="DOE Joint Genome Institute"/>
            <person name="Haridas S."/>
            <person name="Kjaerbolling I."/>
            <person name="Vesth T.C."/>
            <person name="Frisvad J.C."/>
            <person name="Nybo J.L."/>
            <person name="Theobald S."/>
            <person name="Kuo A."/>
            <person name="Bowyer P."/>
            <person name="Matsuda Y."/>
            <person name="Mondo S."/>
            <person name="Lyhne E.K."/>
            <person name="Kogle M.E."/>
            <person name="Clum A."/>
            <person name="Lipzen A."/>
            <person name="Salamov A."/>
            <person name="Ngan C.Y."/>
            <person name="Daum C."/>
            <person name="Chiniquy J."/>
            <person name="Barry K."/>
            <person name="LaButti K."/>
            <person name="Simmons B.A."/>
            <person name="Magnuson J.K."/>
            <person name="Mortensen U.H."/>
            <person name="Larsen T.O."/>
            <person name="Grigoriev I.V."/>
            <person name="Baker S.E."/>
            <person name="Andersen M.R."/>
            <person name="Nordberg H.P."/>
            <person name="Cantor M.N."/>
            <person name="Hua S.X."/>
        </authorList>
    </citation>
    <scope>NUCLEOTIDE SEQUENCE [LARGE SCALE GENOMIC DNA]</scope>
    <source>
        <strain evidence="1 2">CBS 102.13</strain>
    </source>
</reference>
<evidence type="ECO:0000313" key="1">
    <source>
        <dbReference type="EMBL" id="PLB36944.1"/>
    </source>
</evidence>
<dbReference type="SUPFAM" id="SSF56801">
    <property type="entry name" value="Acetyl-CoA synthetase-like"/>
    <property type="match status" value="1"/>
</dbReference>
<keyword evidence="2" id="KW-1185">Reference proteome</keyword>
<dbReference type="AlphaFoldDB" id="A0A2I2F8H9"/>
<dbReference type="RefSeq" id="XP_024670956.1">
    <property type="nucleotide sequence ID" value="XM_024815205.1"/>
</dbReference>
<dbReference type="EMBL" id="KZ559147">
    <property type="protein sequence ID" value="PLB36944.1"/>
    <property type="molecule type" value="Genomic_DNA"/>
</dbReference>
<protein>
    <submittedName>
        <fullName evidence="1">Uncharacterized protein</fullName>
    </submittedName>
</protein>